<dbReference type="NCBIfam" id="TIGR03652">
    <property type="entry name" value="FeS_repair_RIC"/>
    <property type="match status" value="1"/>
</dbReference>
<dbReference type="InterPro" id="IPR019903">
    <property type="entry name" value="RIC_family"/>
</dbReference>
<evidence type="ECO:0000259" key="5">
    <source>
        <dbReference type="Pfam" id="PF01814"/>
    </source>
</evidence>
<keyword evidence="3" id="KW-0479">Metal-binding</keyword>
<gene>
    <name evidence="6" type="ORF">ACG33_08735</name>
</gene>
<dbReference type="Pfam" id="PF01814">
    <property type="entry name" value="Hemerythrin"/>
    <property type="match status" value="1"/>
</dbReference>
<organism evidence="6 7">
    <name type="scientific">Steroidobacter denitrificans</name>
    <dbReference type="NCBI Taxonomy" id="465721"/>
    <lineage>
        <taxon>Bacteria</taxon>
        <taxon>Pseudomonadati</taxon>
        <taxon>Pseudomonadota</taxon>
        <taxon>Gammaproteobacteria</taxon>
        <taxon>Steroidobacterales</taxon>
        <taxon>Steroidobacteraceae</taxon>
        <taxon>Steroidobacter</taxon>
    </lineage>
</organism>
<dbReference type="Gene3D" id="1.20.120.520">
    <property type="entry name" value="nmb1532 protein domain like"/>
    <property type="match status" value="1"/>
</dbReference>
<accession>A0A127FC62</accession>
<evidence type="ECO:0000313" key="7">
    <source>
        <dbReference type="Proteomes" id="UP000070250"/>
    </source>
</evidence>
<reference evidence="6 7" key="1">
    <citation type="submission" date="2015-06" db="EMBL/GenBank/DDBJ databases">
        <title>A Comprehensive Approach to Explore the Metabolic and Phylogenetic Diversity of Bacterial Steroid Degradation in the Environment: Testosterone as an Example.</title>
        <authorList>
            <person name="Yang F.-C."/>
            <person name="Chen Y.-L."/>
            <person name="Yu C.-P."/>
            <person name="Tang S.-L."/>
            <person name="Wang P.-H."/>
            <person name="Ismail W."/>
            <person name="Wang C.-H."/>
            <person name="Yang C.-Y."/>
            <person name="Chiang Y.-R."/>
        </authorList>
    </citation>
    <scope>NUCLEOTIDE SEQUENCE [LARGE SCALE GENOMIC DNA]</scope>
    <source>
        <strain evidence="6 7">DSM 18526</strain>
    </source>
</reference>
<dbReference type="GO" id="GO:0005737">
    <property type="term" value="C:cytoplasm"/>
    <property type="evidence" value="ECO:0007669"/>
    <property type="project" value="UniProtKB-SubCell"/>
</dbReference>
<evidence type="ECO:0000256" key="4">
    <source>
        <dbReference type="ARBA" id="ARBA00023004"/>
    </source>
</evidence>
<dbReference type="EMBL" id="CP011971">
    <property type="protein sequence ID" value="AMN47178.1"/>
    <property type="molecule type" value="Genomic_DNA"/>
</dbReference>
<keyword evidence="4" id="KW-0408">Iron</keyword>
<protein>
    <submittedName>
        <fullName evidence="6">Regulator of cell morphogenesis and NO signaling</fullName>
    </submittedName>
</protein>
<evidence type="ECO:0000313" key="6">
    <source>
        <dbReference type="EMBL" id="AMN47178.1"/>
    </source>
</evidence>
<comment type="subcellular location">
    <subcellularLocation>
        <location evidence="1">Cytoplasm</location>
    </subcellularLocation>
</comment>
<feature type="domain" description="Hemerythrin-like" evidence="5">
    <location>
        <begin position="84"/>
        <end position="222"/>
    </location>
</feature>
<dbReference type="InterPro" id="IPR012312">
    <property type="entry name" value="Hemerythrin-like"/>
</dbReference>
<evidence type="ECO:0000256" key="1">
    <source>
        <dbReference type="ARBA" id="ARBA00004496"/>
    </source>
</evidence>
<dbReference type="KEGG" id="sdf:ACG33_08735"/>
<evidence type="ECO:0000256" key="3">
    <source>
        <dbReference type="ARBA" id="ARBA00022723"/>
    </source>
</evidence>
<name>A0A127FC62_STEDE</name>
<dbReference type="STRING" id="465721.ACG33_08735"/>
<dbReference type="PANTHER" id="PTHR36438:SF1">
    <property type="entry name" value="IRON-SULFUR CLUSTER REPAIR PROTEIN YTFE"/>
    <property type="match status" value="1"/>
</dbReference>
<proteinExistence type="predicted"/>
<dbReference type="CDD" id="cd12108">
    <property type="entry name" value="Hr-like"/>
    <property type="match status" value="1"/>
</dbReference>
<keyword evidence="2" id="KW-0963">Cytoplasm</keyword>
<dbReference type="RefSeq" id="WP_066920430.1">
    <property type="nucleotide sequence ID" value="NZ_CP011971.1"/>
</dbReference>
<keyword evidence="7" id="KW-1185">Reference proteome</keyword>
<sequence length="230" mass="25383">MAIQNTEALRTRTVGNIAATLPGATAVFRKFRIDFCCSGELTLEDAARRGGLELSEVEQALETLSVDPGTGAVPTGMSSDELIDHIQTHYHEAYRRVLPELIALSRKVETVHRGHPRAPAGLADVLQQIEGELRQHIVKEETVLFPAIRQSTNSGIGAAIGELRHDHESHGTLVHRLENVTDNFTLPAEACRSWQALYVGAARLAEDLTEHIHLENNILFPRFATMESRV</sequence>
<dbReference type="Pfam" id="PF04405">
    <property type="entry name" value="ScdA_N"/>
    <property type="match status" value="1"/>
</dbReference>
<dbReference type="PATRIC" id="fig|465721.4.peg.1856"/>
<dbReference type="Proteomes" id="UP000070250">
    <property type="component" value="Chromosome"/>
</dbReference>
<dbReference type="GO" id="GO:0046872">
    <property type="term" value="F:metal ion binding"/>
    <property type="evidence" value="ECO:0007669"/>
    <property type="project" value="UniProtKB-KW"/>
</dbReference>
<dbReference type="OrthoDB" id="9797132at2"/>
<dbReference type="AlphaFoldDB" id="A0A127FC62"/>
<evidence type="ECO:0000256" key="2">
    <source>
        <dbReference type="ARBA" id="ARBA00022490"/>
    </source>
</evidence>
<dbReference type="PANTHER" id="PTHR36438">
    <property type="entry name" value="IRON-SULFUR CLUSTER REPAIR PROTEIN YTFE"/>
    <property type="match status" value="1"/>
</dbReference>